<name>A0A5B0Q7E9_PUCGR</name>
<sequence>MAETKEKSKKLWTHVKETVNLDKLDKKSAEFGVRDQINRKFSKQLFKFNAKKLELLENGEELPTHMDQEIPQELAIKTGLNAQHNCHRSDCQLTETGTENVERRKGSRKMVEVTHNDNQHYVINSASLLSSALHRKFLQVAMVSIQPLEWVNTMHNGMEKWKQVADKKTIKIRKQALVPSTSRIDPDLF</sequence>
<dbReference type="PANTHER" id="PTHR31912:SF34">
    <property type="entry name" value="NOTOCHORD-RELATED PROTEIN"/>
    <property type="match status" value="1"/>
</dbReference>
<reference evidence="1 2" key="1">
    <citation type="submission" date="2019-05" db="EMBL/GenBank/DDBJ databases">
        <title>Emergence of the Ug99 lineage of the wheat stem rust pathogen through somatic hybridization.</title>
        <authorList>
            <person name="Li F."/>
            <person name="Upadhyaya N.M."/>
            <person name="Sperschneider J."/>
            <person name="Matny O."/>
            <person name="Nguyen-Phuc H."/>
            <person name="Mago R."/>
            <person name="Raley C."/>
            <person name="Miller M.E."/>
            <person name="Silverstein K.A.T."/>
            <person name="Henningsen E."/>
            <person name="Hirsch C.D."/>
            <person name="Visser B."/>
            <person name="Pretorius Z.A."/>
            <person name="Steffenson B.J."/>
            <person name="Schwessinger B."/>
            <person name="Dodds P.N."/>
            <person name="Figueroa M."/>
        </authorList>
    </citation>
    <scope>NUCLEOTIDE SEQUENCE [LARGE SCALE GENOMIC DNA]</scope>
    <source>
        <strain evidence="1 2">Ug99</strain>
    </source>
</reference>
<gene>
    <name evidence="1" type="ORF">PGTUg99_003972</name>
</gene>
<accession>A0A5B0Q7E9</accession>
<dbReference type="Proteomes" id="UP000325313">
    <property type="component" value="Unassembled WGS sequence"/>
</dbReference>
<proteinExistence type="predicted"/>
<organism evidence="1 2">
    <name type="scientific">Puccinia graminis f. sp. tritici</name>
    <dbReference type="NCBI Taxonomy" id="56615"/>
    <lineage>
        <taxon>Eukaryota</taxon>
        <taxon>Fungi</taxon>
        <taxon>Dikarya</taxon>
        <taxon>Basidiomycota</taxon>
        <taxon>Pucciniomycotina</taxon>
        <taxon>Pucciniomycetes</taxon>
        <taxon>Pucciniales</taxon>
        <taxon>Pucciniaceae</taxon>
        <taxon>Puccinia</taxon>
    </lineage>
</organism>
<dbReference type="EMBL" id="VDEP01000305">
    <property type="protein sequence ID" value="KAA1109150.1"/>
    <property type="molecule type" value="Genomic_DNA"/>
</dbReference>
<evidence type="ECO:0000313" key="2">
    <source>
        <dbReference type="Proteomes" id="UP000325313"/>
    </source>
</evidence>
<dbReference type="PANTHER" id="PTHR31912">
    <property type="entry name" value="IP13529P"/>
    <property type="match status" value="1"/>
</dbReference>
<dbReference type="AlphaFoldDB" id="A0A5B0Q7E9"/>
<comment type="caution">
    <text evidence="1">The sequence shown here is derived from an EMBL/GenBank/DDBJ whole genome shotgun (WGS) entry which is preliminary data.</text>
</comment>
<evidence type="ECO:0000313" key="1">
    <source>
        <dbReference type="EMBL" id="KAA1109150.1"/>
    </source>
</evidence>
<protein>
    <submittedName>
        <fullName evidence="1">Uncharacterized protein</fullName>
    </submittedName>
</protein>